<gene>
    <name evidence="4" type="ORF">GCM10007100_28010</name>
</gene>
<comment type="caution">
    <text evidence="4">The sequence shown here is derived from an EMBL/GenBank/DDBJ whole genome shotgun (WGS) entry which is preliminary data.</text>
</comment>
<dbReference type="SUPFAM" id="SSF55729">
    <property type="entry name" value="Acyl-CoA N-acyltransferases (Nat)"/>
    <property type="match status" value="1"/>
</dbReference>
<dbReference type="PANTHER" id="PTHR43626">
    <property type="entry name" value="ACYL-COA N-ACYLTRANSFERASE"/>
    <property type="match status" value="1"/>
</dbReference>
<dbReference type="GO" id="GO:0008080">
    <property type="term" value="F:N-acetyltransferase activity"/>
    <property type="evidence" value="ECO:0007669"/>
    <property type="project" value="InterPro"/>
</dbReference>
<evidence type="ECO:0000256" key="2">
    <source>
        <dbReference type="ARBA" id="ARBA00023315"/>
    </source>
</evidence>
<dbReference type="Gene3D" id="3.40.630.30">
    <property type="match status" value="1"/>
</dbReference>
<name>A0A918TW17_9BACT</name>
<feature type="domain" description="N-acetyltransferase" evidence="3">
    <location>
        <begin position="10"/>
        <end position="150"/>
    </location>
</feature>
<evidence type="ECO:0000259" key="3">
    <source>
        <dbReference type="PROSITE" id="PS51186"/>
    </source>
</evidence>
<dbReference type="InterPro" id="IPR016181">
    <property type="entry name" value="Acyl_CoA_acyltransferase"/>
</dbReference>
<proteinExistence type="predicted"/>
<protein>
    <submittedName>
        <fullName evidence="4">N-acetyltransferase</fullName>
    </submittedName>
</protein>
<dbReference type="InterPro" id="IPR045039">
    <property type="entry name" value="NSI-like"/>
</dbReference>
<dbReference type="CDD" id="cd04301">
    <property type="entry name" value="NAT_SF"/>
    <property type="match status" value="1"/>
</dbReference>
<dbReference type="PANTHER" id="PTHR43626:SF4">
    <property type="entry name" value="GCN5-RELATED N-ACETYLTRANSFERASE 2, CHLOROPLASTIC"/>
    <property type="match status" value="1"/>
</dbReference>
<dbReference type="InterPro" id="IPR000182">
    <property type="entry name" value="GNAT_dom"/>
</dbReference>
<evidence type="ECO:0000313" key="5">
    <source>
        <dbReference type="Proteomes" id="UP000644507"/>
    </source>
</evidence>
<dbReference type="EMBL" id="BMXI01000012">
    <property type="protein sequence ID" value="GHC59283.1"/>
    <property type="molecule type" value="Genomic_DNA"/>
</dbReference>
<keyword evidence="1" id="KW-0808">Transferase</keyword>
<dbReference type="AlphaFoldDB" id="A0A918TW17"/>
<reference evidence="4" key="1">
    <citation type="journal article" date="2014" name="Int. J. Syst. Evol. Microbiol.">
        <title>Complete genome sequence of Corynebacterium casei LMG S-19264T (=DSM 44701T), isolated from a smear-ripened cheese.</title>
        <authorList>
            <consortium name="US DOE Joint Genome Institute (JGI-PGF)"/>
            <person name="Walter F."/>
            <person name="Albersmeier A."/>
            <person name="Kalinowski J."/>
            <person name="Ruckert C."/>
        </authorList>
    </citation>
    <scope>NUCLEOTIDE SEQUENCE</scope>
    <source>
        <strain evidence="4">KCTC 12988</strain>
    </source>
</reference>
<keyword evidence="2" id="KW-0012">Acyltransferase</keyword>
<accession>A0A918TW17</accession>
<sequence length="151" mass="17162">MEGSSAVRVCEIGYGTDEYREECLLRDKVLREPLGLSLFDEDLTEEDSQIHFGLFSDEQKLIACAIGVPLHESLVKIRQVAVSSEVQRQGVGARLMTELEHELFRRGFRHFTLHVRLAVKGFYDALGYVQVGSEFEEVGLPHLKMSKHLEL</sequence>
<keyword evidence="5" id="KW-1185">Reference proteome</keyword>
<organism evidence="4 5">
    <name type="scientific">Roseibacillus persicicus</name>
    <dbReference type="NCBI Taxonomy" id="454148"/>
    <lineage>
        <taxon>Bacteria</taxon>
        <taxon>Pseudomonadati</taxon>
        <taxon>Verrucomicrobiota</taxon>
        <taxon>Verrucomicrobiia</taxon>
        <taxon>Verrucomicrobiales</taxon>
        <taxon>Verrucomicrobiaceae</taxon>
        <taxon>Roseibacillus</taxon>
    </lineage>
</organism>
<evidence type="ECO:0000256" key="1">
    <source>
        <dbReference type="ARBA" id="ARBA00022679"/>
    </source>
</evidence>
<dbReference type="PROSITE" id="PS51186">
    <property type="entry name" value="GNAT"/>
    <property type="match status" value="1"/>
</dbReference>
<evidence type="ECO:0000313" key="4">
    <source>
        <dbReference type="EMBL" id="GHC59283.1"/>
    </source>
</evidence>
<dbReference type="Proteomes" id="UP000644507">
    <property type="component" value="Unassembled WGS sequence"/>
</dbReference>
<dbReference type="Pfam" id="PF13673">
    <property type="entry name" value="Acetyltransf_10"/>
    <property type="match status" value="1"/>
</dbReference>
<reference evidence="4" key="2">
    <citation type="submission" date="2020-09" db="EMBL/GenBank/DDBJ databases">
        <authorList>
            <person name="Sun Q."/>
            <person name="Kim S."/>
        </authorList>
    </citation>
    <scope>NUCLEOTIDE SEQUENCE</scope>
    <source>
        <strain evidence="4">KCTC 12988</strain>
    </source>
</reference>
<dbReference type="GO" id="GO:0005737">
    <property type="term" value="C:cytoplasm"/>
    <property type="evidence" value="ECO:0007669"/>
    <property type="project" value="TreeGrafter"/>
</dbReference>